<organism evidence="2 3">
    <name type="scientific">Elizabethkingia argenteiflava</name>
    <dbReference type="NCBI Taxonomy" id="2681556"/>
    <lineage>
        <taxon>Bacteria</taxon>
        <taxon>Pseudomonadati</taxon>
        <taxon>Bacteroidota</taxon>
        <taxon>Flavobacteriia</taxon>
        <taxon>Flavobacteriales</taxon>
        <taxon>Weeksellaceae</taxon>
        <taxon>Elizabethkingia</taxon>
    </lineage>
</organism>
<comment type="caution">
    <text evidence="2">The sequence shown here is derived from an EMBL/GenBank/DDBJ whole genome shotgun (WGS) entry which is preliminary data.</text>
</comment>
<dbReference type="Proteomes" id="UP000553459">
    <property type="component" value="Unassembled WGS sequence"/>
</dbReference>
<keyword evidence="3" id="KW-1185">Reference proteome</keyword>
<dbReference type="RefSeq" id="WP_166518734.1">
    <property type="nucleotide sequence ID" value="NZ_JAAABJ010000290.1"/>
</dbReference>
<gene>
    <name evidence="2" type="ORF">GNY06_02930</name>
</gene>
<sequence length="312" mass="37044">MARTLKKGLDYFPLDTKIEADDKIQLIEAEFGLKGFGIIIKLFCKIYAEEGYYYKWTEVERLLFAKKIEESVGLVDEVIKRSVKWGLFDESVFNQFRILTSASIQQRFLEAASRRLQVTLIKEYSLINIEQYKNTINVNINSINVNIGTQSKVKYNNTNKYLFVSVKNLNESIASFSGNKSYFFLAYKFWKMWFMQYPKHKHLLKADVNEWVDTIRLIVEVDHQPKERLVGILEYFKKCSEKDTRFKDFWFKTIKSIKALRNSDKNGVKYIDLIVDQVNEMIEKQQDFNRHVWTTIEKFKKYESDKLSKKPV</sequence>
<dbReference type="PANTHER" id="PTHR39196">
    <property type="entry name" value="PRIMOSOME, DNAD SUBUNIT"/>
    <property type="match status" value="1"/>
</dbReference>
<feature type="domain" description="Lin1244/Lin1753-like N-terminal" evidence="1">
    <location>
        <begin position="11"/>
        <end position="104"/>
    </location>
</feature>
<evidence type="ECO:0000313" key="2">
    <source>
        <dbReference type="EMBL" id="NAW50387.1"/>
    </source>
</evidence>
<evidence type="ECO:0000259" key="1">
    <source>
        <dbReference type="Pfam" id="PF14297"/>
    </source>
</evidence>
<dbReference type="InterPro" id="IPR025400">
    <property type="entry name" value="Lin1244/Lin1753-like_N"/>
</dbReference>
<accession>A0A845PV76</accession>
<dbReference type="PANTHER" id="PTHR39196:SF1">
    <property type="entry name" value="PRIMOSOME, DNAD SUBUNIT"/>
    <property type="match status" value="1"/>
</dbReference>
<reference evidence="2 3" key="1">
    <citation type="submission" date="2019-11" db="EMBL/GenBank/DDBJ databases">
        <title>Characterization of Elizabethkingia argenteiflava sp. nov., isolated from inner surface of Soybean Pods.</title>
        <authorList>
            <person name="Mo S."/>
        </authorList>
    </citation>
    <scope>NUCLEOTIDE SEQUENCE [LARGE SCALE GENOMIC DNA]</scope>
    <source>
        <strain evidence="2 3">YB22</strain>
    </source>
</reference>
<name>A0A845PV76_9FLAO</name>
<protein>
    <submittedName>
        <fullName evidence="2">DUF4373 domain-containing protein</fullName>
    </submittedName>
</protein>
<dbReference type="Pfam" id="PF14297">
    <property type="entry name" value="Lin1244_N"/>
    <property type="match status" value="1"/>
</dbReference>
<dbReference type="EMBL" id="JAAABJ010000290">
    <property type="protein sequence ID" value="NAW50387.1"/>
    <property type="molecule type" value="Genomic_DNA"/>
</dbReference>
<evidence type="ECO:0000313" key="3">
    <source>
        <dbReference type="Proteomes" id="UP000553459"/>
    </source>
</evidence>
<dbReference type="AlphaFoldDB" id="A0A845PV76"/>
<proteinExistence type="predicted"/>